<dbReference type="InterPro" id="IPR052259">
    <property type="entry name" value="Nucleoredoxin-like"/>
</dbReference>
<comment type="caution">
    <text evidence="9">The sequence shown here is derived from an EMBL/GenBank/DDBJ whole genome shotgun (WGS) entry which is preliminary data.</text>
</comment>
<dbReference type="CDD" id="cd02964">
    <property type="entry name" value="TryX_like_family"/>
    <property type="match status" value="1"/>
</dbReference>
<dbReference type="EMBL" id="BTRK01000004">
    <property type="protein sequence ID" value="GMR46462.1"/>
    <property type="molecule type" value="Genomic_DNA"/>
</dbReference>
<dbReference type="EC" id="1.8.1.8" evidence="1"/>
<dbReference type="AlphaFoldDB" id="A0AAN5CL98"/>
<evidence type="ECO:0000256" key="2">
    <source>
        <dbReference type="ARBA" id="ARBA00022737"/>
    </source>
</evidence>
<dbReference type="InterPro" id="IPR013766">
    <property type="entry name" value="Thioredoxin_domain"/>
</dbReference>
<evidence type="ECO:0000256" key="5">
    <source>
        <dbReference type="ARBA" id="ARBA00025782"/>
    </source>
</evidence>
<keyword evidence="3" id="KW-0560">Oxidoreductase</keyword>
<dbReference type="Gene3D" id="3.40.30.10">
    <property type="entry name" value="Glutaredoxin"/>
    <property type="match status" value="1"/>
</dbReference>
<sequence>GSVAIQRNQPAVIAKDALAGKLVLFYHSAHWCPPCRRFSKILKKFYEECRAIRGDVEVVFVSSDRSEQEMREYLSVQAGWYYLPFGHVTVNELTRRFGVSGIPTVVVVAPSGHVITTKGRQEIETRDSTLKLLNKWMRIDTDEDSPIVTSL</sequence>
<comment type="similarity">
    <text evidence="5">Belongs to the nucleoredoxin family.</text>
</comment>
<dbReference type="PROSITE" id="PS51352">
    <property type="entry name" value="THIOREDOXIN_2"/>
    <property type="match status" value="1"/>
</dbReference>
<keyword evidence="10" id="KW-1185">Reference proteome</keyword>
<keyword evidence="4" id="KW-0520">NAD</keyword>
<protein>
    <recommendedName>
        <fullName evidence="1">protein-disulfide reductase</fullName>
        <ecNumber evidence="1">1.8.1.8</ecNumber>
    </recommendedName>
</protein>
<keyword evidence="2" id="KW-0677">Repeat</keyword>
<accession>A0AAN5CL98</accession>
<comment type="catalytic activity">
    <reaction evidence="6">
        <text>[protein]-dithiol + NAD(+) = [protein]-disulfide + NADH + H(+)</text>
        <dbReference type="Rhea" id="RHEA:18749"/>
        <dbReference type="Rhea" id="RHEA-COMP:10593"/>
        <dbReference type="Rhea" id="RHEA-COMP:10594"/>
        <dbReference type="ChEBI" id="CHEBI:15378"/>
        <dbReference type="ChEBI" id="CHEBI:29950"/>
        <dbReference type="ChEBI" id="CHEBI:50058"/>
        <dbReference type="ChEBI" id="CHEBI:57540"/>
        <dbReference type="ChEBI" id="CHEBI:57945"/>
        <dbReference type="EC" id="1.8.1.8"/>
    </reaction>
</comment>
<dbReference type="PANTHER" id="PTHR13871:SF103">
    <property type="entry name" value="THIOREDOXIN DOMAIN-CONTAINING PROTEIN"/>
    <property type="match status" value="1"/>
</dbReference>
<feature type="non-terminal residue" evidence="9">
    <location>
        <position position="1"/>
    </location>
</feature>
<evidence type="ECO:0000256" key="6">
    <source>
        <dbReference type="ARBA" id="ARBA00047388"/>
    </source>
</evidence>
<evidence type="ECO:0000313" key="9">
    <source>
        <dbReference type="EMBL" id="GMR46462.1"/>
    </source>
</evidence>
<evidence type="ECO:0000256" key="4">
    <source>
        <dbReference type="ARBA" id="ARBA00023027"/>
    </source>
</evidence>
<feature type="domain" description="Thioredoxin" evidence="8">
    <location>
        <begin position="1"/>
        <end position="138"/>
    </location>
</feature>
<dbReference type="GO" id="GO:0047134">
    <property type="term" value="F:protein-disulfide reductase [NAD(P)H] activity"/>
    <property type="evidence" value="ECO:0007669"/>
    <property type="project" value="UniProtKB-EC"/>
</dbReference>
<dbReference type="Pfam" id="PF13905">
    <property type="entry name" value="Thioredoxin_8"/>
    <property type="match status" value="1"/>
</dbReference>
<organism evidence="9 10">
    <name type="scientific">Pristionchus mayeri</name>
    <dbReference type="NCBI Taxonomy" id="1317129"/>
    <lineage>
        <taxon>Eukaryota</taxon>
        <taxon>Metazoa</taxon>
        <taxon>Ecdysozoa</taxon>
        <taxon>Nematoda</taxon>
        <taxon>Chromadorea</taxon>
        <taxon>Rhabditida</taxon>
        <taxon>Rhabditina</taxon>
        <taxon>Diplogasteromorpha</taxon>
        <taxon>Diplogasteroidea</taxon>
        <taxon>Neodiplogasteridae</taxon>
        <taxon>Pristionchus</taxon>
    </lineage>
</organism>
<reference evidence="10" key="1">
    <citation type="submission" date="2022-10" db="EMBL/GenBank/DDBJ databases">
        <title>Genome assembly of Pristionchus species.</title>
        <authorList>
            <person name="Yoshida K."/>
            <person name="Sommer R.J."/>
        </authorList>
    </citation>
    <scope>NUCLEOTIDE SEQUENCE [LARGE SCALE GENOMIC DNA]</scope>
    <source>
        <strain evidence="10">RS5460</strain>
    </source>
</reference>
<proteinExistence type="inferred from homology"/>
<name>A0AAN5CL98_9BILA</name>
<dbReference type="PANTHER" id="PTHR13871">
    <property type="entry name" value="THIOREDOXIN"/>
    <property type="match status" value="1"/>
</dbReference>
<evidence type="ECO:0000256" key="3">
    <source>
        <dbReference type="ARBA" id="ARBA00023002"/>
    </source>
</evidence>
<evidence type="ECO:0000313" key="10">
    <source>
        <dbReference type="Proteomes" id="UP001328107"/>
    </source>
</evidence>
<dbReference type="Proteomes" id="UP001328107">
    <property type="component" value="Unassembled WGS sequence"/>
</dbReference>
<evidence type="ECO:0000256" key="1">
    <source>
        <dbReference type="ARBA" id="ARBA00012612"/>
    </source>
</evidence>
<gene>
    <name evidence="9" type="ORF">PMAYCL1PPCAC_16657</name>
</gene>
<dbReference type="SUPFAM" id="SSF52833">
    <property type="entry name" value="Thioredoxin-like"/>
    <property type="match status" value="1"/>
</dbReference>
<comment type="catalytic activity">
    <reaction evidence="7">
        <text>[protein]-dithiol + NADP(+) = [protein]-disulfide + NADPH + H(+)</text>
        <dbReference type="Rhea" id="RHEA:18753"/>
        <dbReference type="Rhea" id="RHEA-COMP:10593"/>
        <dbReference type="Rhea" id="RHEA-COMP:10594"/>
        <dbReference type="ChEBI" id="CHEBI:15378"/>
        <dbReference type="ChEBI" id="CHEBI:29950"/>
        <dbReference type="ChEBI" id="CHEBI:50058"/>
        <dbReference type="ChEBI" id="CHEBI:57783"/>
        <dbReference type="ChEBI" id="CHEBI:58349"/>
        <dbReference type="EC" id="1.8.1.8"/>
    </reaction>
</comment>
<dbReference type="InterPro" id="IPR036249">
    <property type="entry name" value="Thioredoxin-like_sf"/>
</dbReference>
<evidence type="ECO:0000259" key="8">
    <source>
        <dbReference type="PROSITE" id="PS51352"/>
    </source>
</evidence>
<dbReference type="InterPro" id="IPR012336">
    <property type="entry name" value="Thioredoxin-like_fold"/>
</dbReference>
<evidence type="ECO:0000256" key="7">
    <source>
        <dbReference type="ARBA" id="ARBA00047804"/>
    </source>
</evidence>